<dbReference type="Proteomes" id="UP000677436">
    <property type="component" value="Chromosome"/>
</dbReference>
<name>A0A8D5ZQG9_9BACL</name>
<keyword evidence="2" id="KW-1185">Reference proteome</keyword>
<accession>A0A8D5ZQG9</accession>
<dbReference type="RefSeq" id="WP_212773548.1">
    <property type="nucleotide sequence ID" value="NZ_AP024601.1"/>
</dbReference>
<reference evidence="1" key="2">
    <citation type="journal article" date="2021" name="Microbiol. Resour. Announc.">
        <title>Complete Genome Sequence of Polycladomyces abyssicola JIR-001T, Isolated from Hemipelagic Sediment in Deep Seawater.</title>
        <authorList>
            <person name="Tsubouchi T."/>
            <person name="Kaneko Y."/>
        </authorList>
    </citation>
    <scope>NUCLEOTIDE SEQUENCE</scope>
    <source>
        <strain evidence="1">JIR-001</strain>
    </source>
</reference>
<dbReference type="EMBL" id="AP024601">
    <property type="protein sequence ID" value="BCU83313.1"/>
    <property type="molecule type" value="Genomic_DNA"/>
</dbReference>
<dbReference type="AlphaFoldDB" id="A0A8D5ZQG9"/>
<protein>
    <submittedName>
        <fullName evidence="1">Uncharacterized protein</fullName>
    </submittedName>
</protein>
<evidence type="ECO:0000313" key="1">
    <source>
        <dbReference type="EMBL" id="BCU83313.1"/>
    </source>
</evidence>
<reference evidence="1" key="1">
    <citation type="journal article" date="2013" name="Int. J. Syst. Evol. Microbiol.">
        <title>Polycladomyces abyssicola gen. nov., sp. nov., a thermophilic filamentous bacterium isolated from hemipelagic sediment.</title>
        <authorList>
            <person name="Tsubouchi T."/>
            <person name="Shimane Y."/>
            <person name="Mori K."/>
            <person name="Usui K."/>
            <person name="Hiraki T."/>
            <person name="Tame A."/>
            <person name="Uematsu K."/>
            <person name="Maruyama T."/>
            <person name="Hatada Y."/>
        </authorList>
    </citation>
    <scope>NUCLEOTIDE SEQUENCE</scope>
    <source>
        <strain evidence="1">JIR-001</strain>
    </source>
</reference>
<organism evidence="1 2">
    <name type="scientific">Polycladomyces abyssicola</name>
    <dbReference type="NCBI Taxonomy" id="1125966"/>
    <lineage>
        <taxon>Bacteria</taxon>
        <taxon>Bacillati</taxon>
        <taxon>Bacillota</taxon>
        <taxon>Bacilli</taxon>
        <taxon>Bacillales</taxon>
        <taxon>Thermoactinomycetaceae</taxon>
        <taxon>Polycladomyces</taxon>
    </lineage>
</organism>
<sequence length="167" mass="17910">MKGDTDGRGTSRLAALCGIRSPCHRILFGSAILLDCDFSPLVLASYAVPIFPVDRSLFECDRAMVLAMVHCHTYSLGMESSHHHPGEMGMEADCDPYFTLVLPSVDLVVASSDRFSAYAILPHHRGSRLLAVAGVGVDCKVGVAIRTGCPAVMDLAQMHRPPDSLAV</sequence>
<dbReference type="KEGG" id="pabs:JIR001_30960"/>
<gene>
    <name evidence="1" type="ORF">JIR001_30960</name>
</gene>
<evidence type="ECO:0000313" key="2">
    <source>
        <dbReference type="Proteomes" id="UP000677436"/>
    </source>
</evidence>
<proteinExistence type="predicted"/>